<dbReference type="Proteomes" id="UP000663852">
    <property type="component" value="Unassembled WGS sequence"/>
</dbReference>
<dbReference type="InterPro" id="IPR028846">
    <property type="entry name" value="Recoverin"/>
</dbReference>
<keyword evidence="5" id="KW-0106">Calcium</keyword>
<name>A0A814QU59_ADIRI</name>
<comment type="caution">
    <text evidence="8">The sequence shown here is derived from an EMBL/GenBank/DDBJ whole genome shotgun (WGS) entry which is preliminary data.</text>
</comment>
<sequence length="192" mass="21727">MGDDTTSNQRATVLRDAEIAILAANSKLNEREIRELYDEFLTADMSGTGRINKEQFCRYYKQLVGSEHGLDDIAKNVFTVFDVDHDGTIDFSEFVLANAIEMKNDPDSVLEFSFHMIDTSGDEHVNFDEIVAFVEKGLKLGITNEDKTIIDAKQITRDIFAMFGINKTQKLNKQQFVSGCKRNQVLSHVFGM</sequence>
<dbReference type="InterPro" id="IPR018247">
    <property type="entry name" value="EF_Hand_1_Ca_BS"/>
</dbReference>
<accession>A0A814QU59</accession>
<evidence type="ECO:0000256" key="5">
    <source>
        <dbReference type="ARBA" id="ARBA00022837"/>
    </source>
</evidence>
<evidence type="ECO:0000256" key="4">
    <source>
        <dbReference type="ARBA" id="ARBA00022737"/>
    </source>
</evidence>
<keyword evidence="4" id="KW-0677">Repeat</keyword>
<feature type="domain" description="EF-hand" evidence="7">
    <location>
        <begin position="69"/>
        <end position="104"/>
    </location>
</feature>
<organism evidence="8 9">
    <name type="scientific">Adineta ricciae</name>
    <name type="common">Rotifer</name>
    <dbReference type="NCBI Taxonomy" id="249248"/>
    <lineage>
        <taxon>Eukaryota</taxon>
        <taxon>Metazoa</taxon>
        <taxon>Spiralia</taxon>
        <taxon>Gnathifera</taxon>
        <taxon>Rotifera</taxon>
        <taxon>Eurotatoria</taxon>
        <taxon>Bdelloidea</taxon>
        <taxon>Adinetida</taxon>
        <taxon>Adinetidae</taxon>
        <taxon>Adineta</taxon>
    </lineage>
</organism>
<evidence type="ECO:0000313" key="9">
    <source>
        <dbReference type="Proteomes" id="UP000663852"/>
    </source>
</evidence>
<dbReference type="PANTHER" id="PTHR23055:SF178">
    <property type="entry name" value="NEUROCALCIN HOMOLOG"/>
    <property type="match status" value="1"/>
</dbReference>
<dbReference type="EMBL" id="CAJNOJ010000107">
    <property type="protein sequence ID" value="CAF1124672.1"/>
    <property type="molecule type" value="Genomic_DNA"/>
</dbReference>
<dbReference type="PROSITE" id="PS50222">
    <property type="entry name" value="EF_HAND_2"/>
    <property type="match status" value="2"/>
</dbReference>
<evidence type="ECO:0000313" key="8">
    <source>
        <dbReference type="EMBL" id="CAF1124672.1"/>
    </source>
</evidence>
<protein>
    <recommendedName>
        <fullName evidence="7">EF-hand domain-containing protein</fullName>
    </recommendedName>
</protein>
<dbReference type="SUPFAM" id="SSF47473">
    <property type="entry name" value="EF-hand"/>
    <property type="match status" value="1"/>
</dbReference>
<dbReference type="SMART" id="SM00054">
    <property type="entry name" value="EFh"/>
    <property type="match status" value="4"/>
</dbReference>
<dbReference type="InterPro" id="IPR002048">
    <property type="entry name" value="EF_hand_dom"/>
</dbReference>
<keyword evidence="6" id="KW-0449">Lipoprotein</keyword>
<gene>
    <name evidence="8" type="ORF">EDS130_LOCUS21243</name>
</gene>
<evidence type="ECO:0000256" key="6">
    <source>
        <dbReference type="ARBA" id="ARBA00023288"/>
    </source>
</evidence>
<reference evidence="8" key="1">
    <citation type="submission" date="2021-02" db="EMBL/GenBank/DDBJ databases">
        <authorList>
            <person name="Nowell W R."/>
        </authorList>
    </citation>
    <scope>NUCLEOTIDE SEQUENCE</scope>
</reference>
<evidence type="ECO:0000256" key="3">
    <source>
        <dbReference type="ARBA" id="ARBA00022723"/>
    </source>
</evidence>
<feature type="domain" description="EF-hand" evidence="7">
    <location>
        <begin position="105"/>
        <end position="140"/>
    </location>
</feature>
<dbReference type="Gene3D" id="1.10.238.10">
    <property type="entry name" value="EF-hand"/>
    <property type="match status" value="1"/>
</dbReference>
<keyword evidence="3" id="KW-0479">Metal-binding</keyword>
<dbReference type="PANTHER" id="PTHR23055">
    <property type="entry name" value="CALCIUM BINDING PROTEINS"/>
    <property type="match status" value="1"/>
</dbReference>
<keyword evidence="2" id="KW-0519">Myristate</keyword>
<proteinExistence type="inferred from homology"/>
<dbReference type="PROSITE" id="PS00018">
    <property type="entry name" value="EF_HAND_1"/>
    <property type="match status" value="1"/>
</dbReference>
<comment type="similarity">
    <text evidence="1">Belongs to the recoverin family.</text>
</comment>
<dbReference type="InterPro" id="IPR011992">
    <property type="entry name" value="EF-hand-dom_pair"/>
</dbReference>
<evidence type="ECO:0000256" key="1">
    <source>
        <dbReference type="ARBA" id="ARBA00006049"/>
    </source>
</evidence>
<evidence type="ECO:0000256" key="2">
    <source>
        <dbReference type="ARBA" id="ARBA00022707"/>
    </source>
</evidence>
<dbReference type="OrthoDB" id="272512at2759"/>
<evidence type="ECO:0000259" key="7">
    <source>
        <dbReference type="PROSITE" id="PS50222"/>
    </source>
</evidence>
<dbReference type="AlphaFoldDB" id="A0A814QU59"/>
<dbReference type="GO" id="GO:0005509">
    <property type="term" value="F:calcium ion binding"/>
    <property type="evidence" value="ECO:0007669"/>
    <property type="project" value="InterPro"/>
</dbReference>
<dbReference type="Pfam" id="PF13499">
    <property type="entry name" value="EF-hand_7"/>
    <property type="match status" value="1"/>
</dbReference>